<name>A0ACB8XIP9_ARCLA</name>
<evidence type="ECO:0000313" key="2">
    <source>
        <dbReference type="Proteomes" id="UP001055879"/>
    </source>
</evidence>
<gene>
    <name evidence="1" type="ORF">L6452_42784</name>
</gene>
<reference evidence="1 2" key="2">
    <citation type="journal article" date="2022" name="Mol. Ecol. Resour.">
        <title>The genomes of chicory, endive, great burdock and yacon provide insights into Asteraceae paleo-polyploidization history and plant inulin production.</title>
        <authorList>
            <person name="Fan W."/>
            <person name="Wang S."/>
            <person name="Wang H."/>
            <person name="Wang A."/>
            <person name="Jiang F."/>
            <person name="Liu H."/>
            <person name="Zhao H."/>
            <person name="Xu D."/>
            <person name="Zhang Y."/>
        </authorList>
    </citation>
    <scope>NUCLEOTIDE SEQUENCE [LARGE SCALE GENOMIC DNA]</scope>
    <source>
        <strain evidence="2">cv. Niubang</strain>
    </source>
</reference>
<dbReference type="EMBL" id="CM042063">
    <property type="protein sequence ID" value="KAI3667715.1"/>
    <property type="molecule type" value="Genomic_DNA"/>
</dbReference>
<reference evidence="2" key="1">
    <citation type="journal article" date="2022" name="Mol. Ecol. Resour.">
        <title>The genomes of chicory, endive, great burdock and yacon provide insights into Asteraceae palaeo-polyploidization history and plant inulin production.</title>
        <authorList>
            <person name="Fan W."/>
            <person name="Wang S."/>
            <person name="Wang H."/>
            <person name="Wang A."/>
            <person name="Jiang F."/>
            <person name="Liu H."/>
            <person name="Zhao H."/>
            <person name="Xu D."/>
            <person name="Zhang Y."/>
        </authorList>
    </citation>
    <scope>NUCLEOTIDE SEQUENCE [LARGE SCALE GENOMIC DNA]</scope>
    <source>
        <strain evidence="2">cv. Niubang</strain>
    </source>
</reference>
<accession>A0ACB8XIP9</accession>
<sequence>MSGLAGDLNGLNNSTMIDGGNFVGAKAYKDNMSLTCSQCKSSTNDIMKKATSHLLHCIPAALPPPTCSGNIFLFSDYCFLHSISSSPKLHIFYHCDTHYDTIVIATVIPIVKSSSSV</sequence>
<dbReference type="Proteomes" id="UP001055879">
    <property type="component" value="Linkage Group LG17"/>
</dbReference>
<proteinExistence type="predicted"/>
<organism evidence="1 2">
    <name type="scientific">Arctium lappa</name>
    <name type="common">Greater burdock</name>
    <name type="synonym">Lappa major</name>
    <dbReference type="NCBI Taxonomy" id="4217"/>
    <lineage>
        <taxon>Eukaryota</taxon>
        <taxon>Viridiplantae</taxon>
        <taxon>Streptophyta</taxon>
        <taxon>Embryophyta</taxon>
        <taxon>Tracheophyta</taxon>
        <taxon>Spermatophyta</taxon>
        <taxon>Magnoliopsida</taxon>
        <taxon>eudicotyledons</taxon>
        <taxon>Gunneridae</taxon>
        <taxon>Pentapetalae</taxon>
        <taxon>asterids</taxon>
        <taxon>campanulids</taxon>
        <taxon>Asterales</taxon>
        <taxon>Asteraceae</taxon>
        <taxon>Carduoideae</taxon>
        <taxon>Cardueae</taxon>
        <taxon>Arctiinae</taxon>
        <taxon>Arctium</taxon>
    </lineage>
</organism>
<protein>
    <submittedName>
        <fullName evidence="1">Uncharacterized protein</fullName>
    </submittedName>
</protein>
<keyword evidence="2" id="KW-1185">Reference proteome</keyword>
<evidence type="ECO:0000313" key="1">
    <source>
        <dbReference type="EMBL" id="KAI3667715.1"/>
    </source>
</evidence>
<comment type="caution">
    <text evidence="1">The sequence shown here is derived from an EMBL/GenBank/DDBJ whole genome shotgun (WGS) entry which is preliminary data.</text>
</comment>